<comment type="caution">
    <text evidence="3">The sequence shown here is derived from an EMBL/GenBank/DDBJ whole genome shotgun (WGS) entry which is preliminary data.</text>
</comment>
<evidence type="ECO:0000256" key="1">
    <source>
        <dbReference type="SAM" id="MobiDB-lite"/>
    </source>
</evidence>
<feature type="compositionally biased region" description="Low complexity" evidence="1">
    <location>
        <begin position="18"/>
        <end position="51"/>
    </location>
</feature>
<evidence type="ECO:0000313" key="4">
    <source>
        <dbReference type="Proteomes" id="UP001500212"/>
    </source>
</evidence>
<keyword evidence="2" id="KW-1133">Transmembrane helix</keyword>
<feature type="region of interest" description="Disordered" evidence="1">
    <location>
        <begin position="1"/>
        <end position="89"/>
    </location>
</feature>
<feature type="transmembrane region" description="Helical" evidence="2">
    <location>
        <begin position="116"/>
        <end position="136"/>
    </location>
</feature>
<dbReference type="EMBL" id="BAABHJ010000008">
    <property type="protein sequence ID" value="GAA4608370.1"/>
    <property type="molecule type" value="Genomic_DNA"/>
</dbReference>
<name>A0ABP8THF9_9ACTN</name>
<dbReference type="Proteomes" id="UP001500212">
    <property type="component" value="Unassembled WGS sequence"/>
</dbReference>
<keyword evidence="2" id="KW-0812">Transmembrane</keyword>
<gene>
    <name evidence="3" type="ORF">GCM10023195_32730</name>
</gene>
<evidence type="ECO:0000313" key="3">
    <source>
        <dbReference type="EMBL" id="GAA4608370.1"/>
    </source>
</evidence>
<evidence type="ECO:0000256" key="2">
    <source>
        <dbReference type="SAM" id="Phobius"/>
    </source>
</evidence>
<keyword evidence="4" id="KW-1185">Reference proteome</keyword>
<dbReference type="InterPro" id="IPR025557">
    <property type="entry name" value="DUF4282"/>
</dbReference>
<feature type="transmembrane region" description="Helical" evidence="2">
    <location>
        <begin position="142"/>
        <end position="164"/>
    </location>
</feature>
<reference evidence="4" key="1">
    <citation type="journal article" date="2019" name="Int. J. Syst. Evol. Microbiol.">
        <title>The Global Catalogue of Microorganisms (GCM) 10K type strain sequencing project: providing services to taxonomists for standard genome sequencing and annotation.</title>
        <authorList>
            <consortium name="The Broad Institute Genomics Platform"/>
            <consortium name="The Broad Institute Genome Sequencing Center for Infectious Disease"/>
            <person name="Wu L."/>
            <person name="Ma J."/>
        </authorList>
    </citation>
    <scope>NUCLEOTIDE SEQUENCE [LARGE SCALE GENOMIC DNA]</scope>
    <source>
        <strain evidence="4">JCM 17938</strain>
    </source>
</reference>
<dbReference type="Pfam" id="PF14110">
    <property type="entry name" value="DUF4282"/>
    <property type="match status" value="1"/>
</dbReference>
<protein>
    <recommendedName>
        <fullName evidence="5">DUF4282 domain-containing protein</fullName>
    </recommendedName>
</protein>
<keyword evidence="2" id="KW-0472">Membrane</keyword>
<feature type="compositionally biased region" description="Pro residues" evidence="1">
    <location>
        <begin position="52"/>
        <end position="89"/>
    </location>
</feature>
<evidence type="ECO:0008006" key="5">
    <source>
        <dbReference type="Google" id="ProtNLM"/>
    </source>
</evidence>
<organism evidence="3 4">
    <name type="scientific">Actinoallomurus liliacearum</name>
    <dbReference type="NCBI Taxonomy" id="1080073"/>
    <lineage>
        <taxon>Bacteria</taxon>
        <taxon>Bacillati</taxon>
        <taxon>Actinomycetota</taxon>
        <taxon>Actinomycetes</taxon>
        <taxon>Streptosporangiales</taxon>
        <taxon>Thermomonosporaceae</taxon>
        <taxon>Actinoallomurus</taxon>
    </lineage>
</organism>
<accession>A0ABP8THF9</accession>
<proteinExistence type="predicted"/>
<sequence length="192" mass="21202">MSNAPDDPGHRPPPPRQGDPQPYQGDPQPYSPAYQGDPQAYPGGQPPYGGYAPPPPNQPPPPPAGPWQGPPPGYGPPQPGPQSSPPYTPRPTGKGFFGALLDANFDHMVTVKLAKFIYLVFLTLISLFALVILWYGYSILKWNTILGIMVIFAAPLTWIFYVLIVRVSMEFVINQFKITEHLKAIRERGDLR</sequence>